<protein>
    <recommendedName>
        <fullName evidence="7">50S ribosomal protein L34, chloroplastic</fullName>
    </recommendedName>
</protein>
<dbReference type="EMBL" id="BEGY01000001">
    <property type="protein sequence ID" value="GAX72845.1"/>
    <property type="molecule type" value="Genomic_DNA"/>
</dbReference>
<dbReference type="GO" id="GO:0003735">
    <property type="term" value="F:structural constituent of ribosome"/>
    <property type="evidence" value="ECO:0007669"/>
    <property type="project" value="InterPro"/>
</dbReference>
<feature type="compositionally biased region" description="Basic residues" evidence="4">
    <location>
        <begin position="79"/>
        <end position="112"/>
    </location>
</feature>
<evidence type="ECO:0000256" key="1">
    <source>
        <dbReference type="ARBA" id="ARBA00010111"/>
    </source>
</evidence>
<evidence type="ECO:0000256" key="2">
    <source>
        <dbReference type="ARBA" id="ARBA00022980"/>
    </source>
</evidence>
<dbReference type="Proteomes" id="UP000232323">
    <property type="component" value="Unassembled WGS sequence"/>
</dbReference>
<evidence type="ECO:0000313" key="6">
    <source>
        <dbReference type="Proteomes" id="UP000232323"/>
    </source>
</evidence>
<evidence type="ECO:0000313" key="5">
    <source>
        <dbReference type="EMBL" id="GAX72845.1"/>
    </source>
</evidence>
<dbReference type="HAMAP" id="MF_00391">
    <property type="entry name" value="Ribosomal_bL34"/>
    <property type="match status" value="1"/>
</dbReference>
<dbReference type="AlphaFoldDB" id="A0A250WPR8"/>
<reference evidence="5 6" key="1">
    <citation type="submission" date="2017-08" db="EMBL/GenBank/DDBJ databases">
        <title>Acidophilic green algal genome provides insights into adaptation to an acidic environment.</title>
        <authorList>
            <person name="Hirooka S."/>
            <person name="Hirose Y."/>
            <person name="Kanesaki Y."/>
            <person name="Higuchi S."/>
            <person name="Fujiwara T."/>
            <person name="Onuma R."/>
            <person name="Era A."/>
            <person name="Ohbayashi R."/>
            <person name="Uzuka A."/>
            <person name="Nozaki H."/>
            <person name="Yoshikawa H."/>
            <person name="Miyagishima S.Y."/>
        </authorList>
    </citation>
    <scope>NUCLEOTIDE SEQUENCE [LARGE SCALE GENOMIC DNA]</scope>
    <source>
        <strain evidence="5 6">NIES-2499</strain>
    </source>
</reference>
<dbReference type="GO" id="GO:0006412">
    <property type="term" value="P:translation"/>
    <property type="evidence" value="ECO:0007669"/>
    <property type="project" value="InterPro"/>
</dbReference>
<name>A0A250WPR8_9CHLO</name>
<comment type="similarity">
    <text evidence="1">Belongs to the bacterial ribosomal protein bL34 family.</text>
</comment>
<dbReference type="Pfam" id="PF00468">
    <property type="entry name" value="Ribosomal_L34"/>
    <property type="match status" value="1"/>
</dbReference>
<keyword evidence="6" id="KW-1185">Reference proteome</keyword>
<organism evidence="5 6">
    <name type="scientific">Chlamydomonas eustigma</name>
    <dbReference type="NCBI Taxonomy" id="1157962"/>
    <lineage>
        <taxon>Eukaryota</taxon>
        <taxon>Viridiplantae</taxon>
        <taxon>Chlorophyta</taxon>
        <taxon>core chlorophytes</taxon>
        <taxon>Chlorophyceae</taxon>
        <taxon>CS clade</taxon>
        <taxon>Chlamydomonadales</taxon>
        <taxon>Chlamydomonadaceae</taxon>
        <taxon>Chlamydomonas</taxon>
    </lineage>
</organism>
<feature type="region of interest" description="Disordered" evidence="4">
    <location>
        <begin position="72"/>
        <end position="127"/>
    </location>
</feature>
<sequence>MASLMQSRILGRVAGRPAAAFRAVAPRATVSIVSRPSSTPSSFLGGSFCSSVVERAPSNRGSLLVLAAGGKSMGCTKGGTRRKRRRTSGFRTRKLTKSGRNVLKARRKKGRHSLAPASERASAGKKH</sequence>
<dbReference type="STRING" id="1157962.A0A250WPR8"/>
<proteinExistence type="inferred from homology"/>
<dbReference type="OrthoDB" id="431691at2759"/>
<keyword evidence="3" id="KW-0687">Ribonucleoprotein</keyword>
<keyword evidence="2" id="KW-0689">Ribosomal protein</keyword>
<evidence type="ECO:0008006" key="7">
    <source>
        <dbReference type="Google" id="ProtNLM"/>
    </source>
</evidence>
<comment type="caution">
    <text evidence="5">The sequence shown here is derived from an EMBL/GenBank/DDBJ whole genome shotgun (WGS) entry which is preliminary data.</text>
</comment>
<evidence type="ECO:0000256" key="4">
    <source>
        <dbReference type="SAM" id="MobiDB-lite"/>
    </source>
</evidence>
<gene>
    <name evidence="5" type="ORF">CEUSTIGMA_g300.t1</name>
</gene>
<dbReference type="InterPro" id="IPR000271">
    <property type="entry name" value="Ribosomal_bL34"/>
</dbReference>
<dbReference type="Gene3D" id="1.10.287.3980">
    <property type="match status" value="1"/>
</dbReference>
<dbReference type="GO" id="GO:0005840">
    <property type="term" value="C:ribosome"/>
    <property type="evidence" value="ECO:0007669"/>
    <property type="project" value="UniProtKB-KW"/>
</dbReference>
<dbReference type="GO" id="GO:1990904">
    <property type="term" value="C:ribonucleoprotein complex"/>
    <property type="evidence" value="ECO:0007669"/>
    <property type="project" value="UniProtKB-KW"/>
</dbReference>
<accession>A0A250WPR8</accession>
<dbReference type="NCBIfam" id="TIGR01030">
    <property type="entry name" value="rpmH_bact"/>
    <property type="match status" value="1"/>
</dbReference>
<evidence type="ECO:0000256" key="3">
    <source>
        <dbReference type="ARBA" id="ARBA00023274"/>
    </source>
</evidence>